<organism evidence="1">
    <name type="scientific">viral metagenome</name>
    <dbReference type="NCBI Taxonomy" id="1070528"/>
    <lineage>
        <taxon>unclassified sequences</taxon>
        <taxon>metagenomes</taxon>
        <taxon>organismal metagenomes</taxon>
    </lineage>
</organism>
<accession>A0A6C0HX81</accession>
<evidence type="ECO:0000313" key="1">
    <source>
        <dbReference type="EMBL" id="QHT85361.1"/>
    </source>
</evidence>
<protein>
    <submittedName>
        <fullName evidence="1">Uncharacterized protein</fullName>
    </submittedName>
</protein>
<name>A0A6C0HX81_9ZZZZ</name>
<dbReference type="EMBL" id="MN740041">
    <property type="protein sequence ID" value="QHT85361.1"/>
    <property type="molecule type" value="Genomic_DNA"/>
</dbReference>
<sequence length="267" mass="30561">MASIELEPVNPVKRMELLQSIRGLFTLPDIPLSEYQLELLISDQYDDFPWDCIVYVIGHSDVRKRNLVPKPYEGMNVVSLFGTEMGTSCFTFTKPIERLFQWLQPTLTPVDIAIALNVTLRERVPDLATKLNDEDAVPFLKSSVKISPSVDHYFDKEWEFFEEEDGVCENSGSVILYDKKNGTCISLLEEHADPTCKQTILSKTTILERVKAKGYRFPIFIDLGCNTFAGKKSKSLWDKIKADYPKGPIGGCKRRTRRNKKNSKVWR</sequence>
<dbReference type="AlphaFoldDB" id="A0A6C0HX81"/>
<proteinExistence type="predicted"/>
<reference evidence="1" key="1">
    <citation type="journal article" date="2020" name="Nature">
        <title>Giant virus diversity and host interactions through global metagenomics.</title>
        <authorList>
            <person name="Schulz F."/>
            <person name="Roux S."/>
            <person name="Paez-Espino D."/>
            <person name="Jungbluth S."/>
            <person name="Walsh D.A."/>
            <person name="Denef V.J."/>
            <person name="McMahon K.D."/>
            <person name="Konstantinidis K.T."/>
            <person name="Eloe-Fadrosh E.A."/>
            <person name="Kyrpides N.C."/>
            <person name="Woyke T."/>
        </authorList>
    </citation>
    <scope>NUCLEOTIDE SEQUENCE</scope>
    <source>
        <strain evidence="1">GVMAG-M-3300023184-17</strain>
    </source>
</reference>